<proteinExistence type="predicted"/>
<comment type="catalytic activity">
    <reaction evidence="7">
        <text>L-threonyl-[protein] + ATP = O-phospho-L-threonyl-[protein] + ADP + H(+)</text>
        <dbReference type="Rhea" id="RHEA:46608"/>
        <dbReference type="Rhea" id="RHEA-COMP:11060"/>
        <dbReference type="Rhea" id="RHEA-COMP:11605"/>
        <dbReference type="ChEBI" id="CHEBI:15378"/>
        <dbReference type="ChEBI" id="CHEBI:30013"/>
        <dbReference type="ChEBI" id="CHEBI:30616"/>
        <dbReference type="ChEBI" id="CHEBI:61977"/>
        <dbReference type="ChEBI" id="CHEBI:456216"/>
        <dbReference type="EC" id="2.7.11.1"/>
    </reaction>
</comment>
<name>A0A4U0TK69_9PEZI</name>
<comment type="catalytic activity">
    <reaction evidence="8">
        <text>L-seryl-[protein] + ATP = O-phospho-L-seryl-[protein] + ADP + H(+)</text>
        <dbReference type="Rhea" id="RHEA:17989"/>
        <dbReference type="Rhea" id="RHEA-COMP:9863"/>
        <dbReference type="Rhea" id="RHEA-COMP:11604"/>
        <dbReference type="ChEBI" id="CHEBI:15378"/>
        <dbReference type="ChEBI" id="CHEBI:29999"/>
        <dbReference type="ChEBI" id="CHEBI:30616"/>
        <dbReference type="ChEBI" id="CHEBI:83421"/>
        <dbReference type="ChEBI" id="CHEBI:456216"/>
        <dbReference type="EC" id="2.7.11.1"/>
    </reaction>
</comment>
<accession>A0A4U0TK69</accession>
<evidence type="ECO:0000256" key="4">
    <source>
        <dbReference type="ARBA" id="ARBA00022741"/>
    </source>
</evidence>
<keyword evidence="6 9" id="KW-0067">ATP-binding</keyword>
<dbReference type="AlphaFoldDB" id="A0A4U0TK69"/>
<dbReference type="PANTHER" id="PTHR43895:SF32">
    <property type="entry name" value="SERINE_THREONINE-PROTEIN KINASE CHK1"/>
    <property type="match status" value="1"/>
</dbReference>
<dbReference type="OrthoDB" id="539158at2759"/>
<evidence type="ECO:0000313" key="13">
    <source>
        <dbReference type="Proteomes" id="UP000308549"/>
    </source>
</evidence>
<evidence type="ECO:0000256" key="6">
    <source>
        <dbReference type="ARBA" id="ARBA00022840"/>
    </source>
</evidence>
<dbReference type="EMBL" id="NAJL01000082">
    <property type="protein sequence ID" value="TKA22177.1"/>
    <property type="molecule type" value="Genomic_DNA"/>
</dbReference>
<evidence type="ECO:0000256" key="8">
    <source>
        <dbReference type="ARBA" id="ARBA00048679"/>
    </source>
</evidence>
<dbReference type="GO" id="GO:0005737">
    <property type="term" value="C:cytoplasm"/>
    <property type="evidence" value="ECO:0007669"/>
    <property type="project" value="TreeGrafter"/>
</dbReference>
<feature type="region of interest" description="Disordered" evidence="10">
    <location>
        <begin position="337"/>
        <end position="409"/>
    </location>
</feature>
<sequence length="567" mass="61860">MGGPPNSQVAPLPSNLPFRLVSKTIGSGAYASIRKATPPNQPGPVIAVKFINKEHAFRAGRLQPKQLHLEATLHRLVCPHRNIICFASLGEDAHWVWMAMELADGGDLFDKIEADEGVAEDVAHLYFVQLTAAIGWCHSKGVAHRDIKPENMLLDSGGNLKLADFGLATQFASPRTGERKRCGMVCGSPPYIAPEILDVGHANAKRKQGEEKQGYDPQGADVWSCAIVLFVLLAGNTPWDSPVLAESYEYHDYVKSKGRPADELWRKIPAAALSLVRAMLKVDPKERISLHDVKLHPWNTRPNPELGADGQVSNPLNLATQMMESLRIDFNADISASPRQRRQHTMPAANPQDTDSQPLDPGTSTFASTQPETPTADAPSSDWEAPPRLGAPGLSASQPTTTHTNPPNLTYSANLSALLSQDPSMTQFTTVPVSQMTLTQQARHFNDIVPSHSLARFLSLLPFPHLLPLLLSALHRLNIPVPSPSPSALAGEENSVTFRIKTLDARQQVLHGCVVVERMQGVSRGQVEVLEVRFLKAKGDPVGWRRLFKAVAVLCKDAIPRAEMEVG</sequence>
<dbReference type="EC" id="2.7.11.1" evidence="1"/>
<dbReference type="PROSITE" id="PS00107">
    <property type="entry name" value="PROTEIN_KINASE_ATP"/>
    <property type="match status" value="1"/>
</dbReference>
<dbReference type="SMART" id="SM00220">
    <property type="entry name" value="S_TKc"/>
    <property type="match status" value="1"/>
</dbReference>
<dbReference type="GO" id="GO:0035861">
    <property type="term" value="C:site of double-strand break"/>
    <property type="evidence" value="ECO:0007669"/>
    <property type="project" value="TreeGrafter"/>
</dbReference>
<feature type="binding site" evidence="9">
    <location>
        <position position="49"/>
    </location>
    <ligand>
        <name>ATP</name>
        <dbReference type="ChEBI" id="CHEBI:30616"/>
    </ligand>
</feature>
<evidence type="ECO:0000256" key="2">
    <source>
        <dbReference type="ARBA" id="ARBA00022527"/>
    </source>
</evidence>
<dbReference type="PANTHER" id="PTHR43895">
    <property type="entry name" value="CALCIUM/CALMODULIN-DEPENDENT PROTEIN KINASE KINASE-RELATED"/>
    <property type="match status" value="1"/>
</dbReference>
<dbReference type="PROSITE" id="PS50011">
    <property type="entry name" value="PROTEIN_KINASE_DOM"/>
    <property type="match status" value="1"/>
</dbReference>
<keyword evidence="5" id="KW-0418">Kinase</keyword>
<dbReference type="SUPFAM" id="SSF56112">
    <property type="entry name" value="Protein kinase-like (PK-like)"/>
    <property type="match status" value="1"/>
</dbReference>
<dbReference type="PROSITE" id="PS00108">
    <property type="entry name" value="PROTEIN_KINASE_ST"/>
    <property type="match status" value="1"/>
</dbReference>
<evidence type="ECO:0000256" key="5">
    <source>
        <dbReference type="ARBA" id="ARBA00022777"/>
    </source>
</evidence>
<evidence type="ECO:0000256" key="7">
    <source>
        <dbReference type="ARBA" id="ARBA00047899"/>
    </source>
</evidence>
<gene>
    <name evidence="12" type="ORF">B0A50_08343</name>
</gene>
<dbReference type="FunFam" id="1.10.510.10:FF:000571">
    <property type="entry name" value="Maternal embryonic leucine zipper kinase"/>
    <property type="match status" value="1"/>
</dbReference>
<dbReference type="InterPro" id="IPR000719">
    <property type="entry name" value="Prot_kinase_dom"/>
</dbReference>
<dbReference type="Proteomes" id="UP000308549">
    <property type="component" value="Unassembled WGS sequence"/>
</dbReference>
<dbReference type="GO" id="GO:0007095">
    <property type="term" value="P:mitotic G2 DNA damage checkpoint signaling"/>
    <property type="evidence" value="ECO:0007669"/>
    <property type="project" value="TreeGrafter"/>
</dbReference>
<evidence type="ECO:0000256" key="9">
    <source>
        <dbReference type="PROSITE-ProRule" id="PRU10141"/>
    </source>
</evidence>
<evidence type="ECO:0000313" key="12">
    <source>
        <dbReference type="EMBL" id="TKA22177.1"/>
    </source>
</evidence>
<keyword evidence="2" id="KW-0723">Serine/threonine-protein kinase</keyword>
<organism evidence="12 13">
    <name type="scientific">Salinomyces thailandicus</name>
    <dbReference type="NCBI Taxonomy" id="706561"/>
    <lineage>
        <taxon>Eukaryota</taxon>
        <taxon>Fungi</taxon>
        <taxon>Dikarya</taxon>
        <taxon>Ascomycota</taxon>
        <taxon>Pezizomycotina</taxon>
        <taxon>Dothideomycetes</taxon>
        <taxon>Dothideomycetidae</taxon>
        <taxon>Mycosphaerellales</taxon>
        <taxon>Teratosphaeriaceae</taxon>
        <taxon>Salinomyces</taxon>
    </lineage>
</organism>
<keyword evidence="3" id="KW-0808">Transferase</keyword>
<dbReference type="GO" id="GO:0005634">
    <property type="term" value="C:nucleus"/>
    <property type="evidence" value="ECO:0007669"/>
    <property type="project" value="TreeGrafter"/>
</dbReference>
<comment type="caution">
    <text evidence="12">The sequence shown here is derived from an EMBL/GenBank/DDBJ whole genome shotgun (WGS) entry which is preliminary data.</text>
</comment>
<dbReference type="InterPro" id="IPR017441">
    <property type="entry name" value="Protein_kinase_ATP_BS"/>
</dbReference>
<dbReference type="InterPro" id="IPR011009">
    <property type="entry name" value="Kinase-like_dom_sf"/>
</dbReference>
<reference evidence="12 13" key="1">
    <citation type="submission" date="2017-03" db="EMBL/GenBank/DDBJ databases">
        <title>Genomes of endolithic fungi from Antarctica.</title>
        <authorList>
            <person name="Coleine C."/>
            <person name="Masonjones S."/>
            <person name="Stajich J.E."/>
        </authorList>
    </citation>
    <scope>NUCLEOTIDE SEQUENCE [LARGE SCALE GENOMIC DNA]</scope>
    <source>
        <strain evidence="12 13">CCFEE 6315</strain>
    </source>
</reference>
<dbReference type="InterPro" id="IPR008271">
    <property type="entry name" value="Ser/Thr_kinase_AS"/>
</dbReference>
<protein>
    <recommendedName>
        <fullName evidence="1">non-specific serine/threonine protein kinase</fullName>
        <ecNumber evidence="1">2.7.11.1</ecNumber>
    </recommendedName>
</protein>
<feature type="compositionally biased region" description="Low complexity" evidence="10">
    <location>
        <begin position="399"/>
        <end position="409"/>
    </location>
</feature>
<keyword evidence="4 9" id="KW-0547">Nucleotide-binding</keyword>
<dbReference type="Gene3D" id="1.10.510.10">
    <property type="entry name" value="Transferase(Phosphotransferase) domain 1"/>
    <property type="match status" value="1"/>
</dbReference>
<dbReference type="GO" id="GO:0005524">
    <property type="term" value="F:ATP binding"/>
    <property type="evidence" value="ECO:0007669"/>
    <property type="project" value="UniProtKB-UniRule"/>
</dbReference>
<dbReference type="GO" id="GO:0004674">
    <property type="term" value="F:protein serine/threonine kinase activity"/>
    <property type="evidence" value="ECO:0007669"/>
    <property type="project" value="UniProtKB-KW"/>
</dbReference>
<evidence type="ECO:0000256" key="1">
    <source>
        <dbReference type="ARBA" id="ARBA00012513"/>
    </source>
</evidence>
<evidence type="ECO:0000256" key="10">
    <source>
        <dbReference type="SAM" id="MobiDB-lite"/>
    </source>
</evidence>
<dbReference type="Pfam" id="PF00069">
    <property type="entry name" value="Pkinase"/>
    <property type="match status" value="1"/>
</dbReference>
<evidence type="ECO:0000256" key="3">
    <source>
        <dbReference type="ARBA" id="ARBA00022679"/>
    </source>
</evidence>
<feature type="domain" description="Protein kinase" evidence="11">
    <location>
        <begin position="19"/>
        <end position="299"/>
    </location>
</feature>
<feature type="compositionally biased region" description="Polar residues" evidence="10">
    <location>
        <begin position="351"/>
        <end position="373"/>
    </location>
</feature>
<keyword evidence="13" id="KW-1185">Reference proteome</keyword>
<evidence type="ECO:0000259" key="11">
    <source>
        <dbReference type="PROSITE" id="PS50011"/>
    </source>
</evidence>